<feature type="domain" description="Beta-lactamase class A catalytic" evidence="4">
    <location>
        <begin position="107"/>
        <end position="397"/>
    </location>
</feature>
<dbReference type="SUPFAM" id="SSF56601">
    <property type="entry name" value="beta-lactamase/transpeptidase-like"/>
    <property type="match status" value="1"/>
</dbReference>
<evidence type="ECO:0000313" key="6">
    <source>
        <dbReference type="Proteomes" id="UP000199462"/>
    </source>
</evidence>
<evidence type="ECO:0000256" key="3">
    <source>
        <dbReference type="ARBA" id="ARBA00012865"/>
    </source>
</evidence>
<evidence type="ECO:0000259" key="4">
    <source>
        <dbReference type="Pfam" id="PF13354"/>
    </source>
</evidence>
<evidence type="ECO:0000256" key="1">
    <source>
        <dbReference type="ARBA" id="ARBA00001526"/>
    </source>
</evidence>
<dbReference type="InterPro" id="IPR045155">
    <property type="entry name" value="Beta-lactam_cat"/>
</dbReference>
<dbReference type="Pfam" id="PF13354">
    <property type="entry name" value="Beta-lactamase2"/>
    <property type="match status" value="1"/>
</dbReference>
<name>A0A1I6IGK8_9FLAO</name>
<evidence type="ECO:0000256" key="2">
    <source>
        <dbReference type="ARBA" id="ARBA00009009"/>
    </source>
</evidence>
<reference evidence="6" key="1">
    <citation type="submission" date="2016-10" db="EMBL/GenBank/DDBJ databases">
        <authorList>
            <person name="Varghese N."/>
            <person name="Submissions S."/>
        </authorList>
    </citation>
    <scope>NUCLEOTIDE SEQUENCE [LARGE SCALE GENOMIC DNA]</scope>
    <source>
        <strain evidence="6">DSM 19891</strain>
    </source>
</reference>
<gene>
    <name evidence="5" type="ORF">SAMN04488010_1616</name>
</gene>
<dbReference type="EC" id="3.5.2.6" evidence="3"/>
<dbReference type="GO" id="GO:0030655">
    <property type="term" value="P:beta-lactam antibiotic catabolic process"/>
    <property type="evidence" value="ECO:0007669"/>
    <property type="project" value="InterPro"/>
</dbReference>
<dbReference type="AlphaFoldDB" id="A0A1I6IGK8"/>
<dbReference type="InterPro" id="IPR012338">
    <property type="entry name" value="Beta-lactam/transpept-like"/>
</dbReference>
<dbReference type="PANTHER" id="PTHR35333">
    <property type="entry name" value="BETA-LACTAMASE"/>
    <property type="match status" value="1"/>
</dbReference>
<protein>
    <recommendedName>
        <fullName evidence="3">beta-lactamase</fullName>
        <ecNumber evidence="3">3.5.2.6</ecNumber>
    </recommendedName>
</protein>
<evidence type="ECO:0000313" key="5">
    <source>
        <dbReference type="EMBL" id="SFR65450.1"/>
    </source>
</evidence>
<dbReference type="InterPro" id="IPR000871">
    <property type="entry name" value="Beta-lactam_class-A"/>
</dbReference>
<dbReference type="Proteomes" id="UP000199462">
    <property type="component" value="Unassembled WGS sequence"/>
</dbReference>
<keyword evidence="6" id="KW-1185">Reference proteome</keyword>
<dbReference type="EMBL" id="FOYX01000001">
    <property type="protein sequence ID" value="SFR65450.1"/>
    <property type="molecule type" value="Genomic_DNA"/>
</dbReference>
<dbReference type="PANTHER" id="PTHR35333:SF3">
    <property type="entry name" value="BETA-LACTAMASE-TYPE TRANSPEPTIDASE FOLD CONTAINING PROTEIN"/>
    <property type="match status" value="1"/>
</dbReference>
<dbReference type="STRING" id="440514.SAMN04488010_1616"/>
<accession>A0A1I6IGK8</accession>
<proteinExistence type="inferred from homology"/>
<dbReference type="Gene3D" id="3.40.710.10">
    <property type="entry name" value="DD-peptidase/beta-lactamase superfamily"/>
    <property type="match status" value="1"/>
</dbReference>
<organism evidence="5 6">
    <name type="scientific">Maribacter stanieri</name>
    <dbReference type="NCBI Taxonomy" id="440514"/>
    <lineage>
        <taxon>Bacteria</taxon>
        <taxon>Pseudomonadati</taxon>
        <taxon>Bacteroidota</taxon>
        <taxon>Flavobacteriia</taxon>
        <taxon>Flavobacteriales</taxon>
        <taxon>Flavobacteriaceae</taxon>
        <taxon>Maribacter</taxon>
    </lineage>
</organism>
<sequence>MSMKKIVVLLIVVLSASAFTTYKYYPIDGYERTGIKRLKRLELIKSGELKDATALPAGALKSYSDIQLNLLSRKSDSAMGLMLVNEDFQKEISALFRGLDKSYSLTVLDISDPENVRYAERNETAGYQPGSVGKLAVLLGLFTQLEIIYPDSFEKRTELLKNKSVKAGVWGLTDEHTIPIYNIEKNTLVKRQVIASDVFSLYEWADHMLSVSNNGAASIVWREVLLMAAFGKKYPDLTQEETDVYFKETPKKELTDLSNDVVNLPLRDLGITSDEWRLGSFFTRGANTYVGDKGGSIGSPQGLMKFLVQLEQGKVVDEASSLEMKRLMYMTDRRIRYAQSPALKEAAVYFKSGSLYKCDRSKGEACGKYMGNVTNFMNSVIIVEHPDNCRYMVVLMTNVLRKNSASDHMYLAGNIDKIIRKG</sequence>
<dbReference type="GO" id="GO:0008800">
    <property type="term" value="F:beta-lactamase activity"/>
    <property type="evidence" value="ECO:0007669"/>
    <property type="project" value="UniProtKB-EC"/>
</dbReference>
<comment type="catalytic activity">
    <reaction evidence="1">
        <text>a beta-lactam + H2O = a substituted beta-amino acid</text>
        <dbReference type="Rhea" id="RHEA:20401"/>
        <dbReference type="ChEBI" id="CHEBI:15377"/>
        <dbReference type="ChEBI" id="CHEBI:35627"/>
        <dbReference type="ChEBI" id="CHEBI:140347"/>
        <dbReference type="EC" id="3.5.2.6"/>
    </reaction>
</comment>
<dbReference type="GO" id="GO:0046677">
    <property type="term" value="P:response to antibiotic"/>
    <property type="evidence" value="ECO:0007669"/>
    <property type="project" value="InterPro"/>
</dbReference>
<comment type="similarity">
    <text evidence="2">Belongs to the class-A beta-lactamase family.</text>
</comment>